<keyword evidence="1" id="KW-0732">Signal</keyword>
<organism evidence="2 3">
    <name type="scientific">Segatella bryantii</name>
    <name type="common">Prevotella bryantii</name>
    <dbReference type="NCBI Taxonomy" id="77095"/>
    <lineage>
        <taxon>Bacteria</taxon>
        <taxon>Pseudomonadati</taxon>
        <taxon>Bacteroidota</taxon>
        <taxon>Bacteroidia</taxon>
        <taxon>Bacteroidales</taxon>
        <taxon>Prevotellaceae</taxon>
        <taxon>Segatella</taxon>
    </lineage>
</organism>
<reference evidence="2" key="1">
    <citation type="submission" date="2021-08" db="EMBL/GenBank/DDBJ databases">
        <title>Prevotella lacticifex sp. nov., isolated from rumen of cow.</title>
        <authorList>
            <person name="Shinkai T."/>
            <person name="Ikeyama N."/>
            <person name="Kumagai M."/>
            <person name="Ohmori H."/>
            <person name="Sakamoto M."/>
            <person name="Ohkuma M."/>
            <person name="Mitsumori M."/>
        </authorList>
    </citation>
    <scope>NUCLEOTIDE SEQUENCE</scope>
    <source>
        <strain evidence="2">DSM 11371</strain>
    </source>
</reference>
<evidence type="ECO:0000313" key="3">
    <source>
        <dbReference type="Proteomes" id="UP000887043"/>
    </source>
</evidence>
<dbReference type="Proteomes" id="UP000887043">
    <property type="component" value="Unassembled WGS sequence"/>
</dbReference>
<feature type="chain" id="PRO_5041296430" description="TonB-dependent receptor" evidence="1">
    <location>
        <begin position="24"/>
        <end position="552"/>
    </location>
</feature>
<comment type="caution">
    <text evidence="2">The sequence shown here is derived from an EMBL/GenBank/DDBJ whole genome shotgun (WGS) entry which is preliminary data.</text>
</comment>
<dbReference type="AlphaFoldDB" id="A0AA37MDJ7"/>
<protein>
    <recommendedName>
        <fullName evidence="4">TonB-dependent receptor</fullName>
    </recommendedName>
</protein>
<evidence type="ECO:0008006" key="4">
    <source>
        <dbReference type="Google" id="ProtNLM"/>
    </source>
</evidence>
<evidence type="ECO:0000313" key="2">
    <source>
        <dbReference type="EMBL" id="GJG26408.1"/>
    </source>
</evidence>
<gene>
    <name evidence="2" type="ORF">PRRU23_01080</name>
</gene>
<sequence>MMRKKLVALAMLCLFSMPTTSIAAESRQPAITFLGDRTVIYPQELKLHDEESLLDVLLMFPELISSGFEDNLQVYQADGALSNYELRINNIPMTVDQRLFLTRTKASDFKEIRICDHPGVAKGTSGFKHVIDLVPVKYNKGVEGSVEVQGGQHSYFSPSITTKIGTQNTNIFANASYGYQDFNHITQRKTYAGIHLNSQLRNGDILTTALNGSVSNQHATPPIEPERYQNGNYVFEIDYSHDFNEKGTNLLLIAQNMYSRETSRYHYNCPVAVIELNTPILIPNLWMMLGFEADFLFENHLEPITGDGNACLNTFYYNYYIQLDYKLGKFDFCLGDRFVDTHYNAHRYLGLTSENKGYNHFIASAVYHFDQKNQLQLAYYHKYTIISDFIGETYTRKQAALTGLPLPEWSDTGINFFKLGYSYSSHPFVFNMNTNYFRWKDTDYASADVSVTWRKNIASINTGAHYYHGANGNNYGVFQVNPALYLPSNWKLAIQTFFFTKNAPQRNNDNTCAYGNLEIHKVFQKKWELLTQWHDIFSSHYNAFLAGIQYRF</sequence>
<evidence type="ECO:0000256" key="1">
    <source>
        <dbReference type="SAM" id="SignalP"/>
    </source>
</evidence>
<dbReference type="RefSeq" id="WP_006283030.1">
    <property type="nucleotide sequence ID" value="NZ_BPTR01000001.1"/>
</dbReference>
<accession>A0AA37MDJ7</accession>
<feature type="signal peptide" evidence="1">
    <location>
        <begin position="1"/>
        <end position="23"/>
    </location>
</feature>
<dbReference type="SUPFAM" id="SSF56935">
    <property type="entry name" value="Porins"/>
    <property type="match status" value="1"/>
</dbReference>
<proteinExistence type="predicted"/>
<dbReference type="EMBL" id="BPTR01000001">
    <property type="protein sequence ID" value="GJG26408.1"/>
    <property type="molecule type" value="Genomic_DNA"/>
</dbReference>
<name>A0AA37MDJ7_SEGBR</name>